<dbReference type="SUPFAM" id="SSF52833">
    <property type="entry name" value="Thioredoxin-like"/>
    <property type="match status" value="1"/>
</dbReference>
<dbReference type="PANTHER" id="PTHR45672:SF3">
    <property type="entry name" value="THIOREDOXIN DOMAIN-CONTAINING PROTEIN 5"/>
    <property type="match status" value="1"/>
</dbReference>
<organism evidence="5 6">
    <name type="scientific">Eremothecium sinecaudum</name>
    <dbReference type="NCBI Taxonomy" id="45286"/>
    <lineage>
        <taxon>Eukaryota</taxon>
        <taxon>Fungi</taxon>
        <taxon>Dikarya</taxon>
        <taxon>Ascomycota</taxon>
        <taxon>Saccharomycotina</taxon>
        <taxon>Saccharomycetes</taxon>
        <taxon>Saccharomycetales</taxon>
        <taxon>Saccharomycetaceae</taxon>
        <taxon>Eremothecium</taxon>
    </lineage>
</organism>
<reference evidence="5 6" key="1">
    <citation type="submission" date="2016-01" db="EMBL/GenBank/DDBJ databases">
        <title>Genome sequence of the yeast Holleya sinecauda.</title>
        <authorList>
            <person name="Dietrich F.S."/>
        </authorList>
    </citation>
    <scope>NUCLEOTIDE SEQUENCE [LARGE SCALE GENOMIC DNA]</scope>
    <source>
        <strain evidence="5 6">ATCC 58844</strain>
    </source>
</reference>
<protein>
    <submittedName>
        <fullName evidence="5">HHR101Wp</fullName>
    </submittedName>
</protein>
<keyword evidence="2 3" id="KW-0732">Signal</keyword>
<sequence>MKLTIWSLLIFLTPLKALAKVQSIKSVDQFYDIVDNDANYTLVKYYTTWCSHCKRLAPVYDKLSETLPRELGDDYHIEFLEVDCDKFDRALCSRLPGFPVVELVKPLRTAVNDDDSGREKEKEKDDPEPEALGLFDWVWSFWPFGSSHKKHKELDTSRIREYQGIRSTEALTSFVKTAIDYDRYNALAEQVLDNTAIKHTGSPIIEKARIYVASLGADLSSEREKVYKTLKDSTSEQDIEYARLQLHLVNKLAESQETAIHDEL</sequence>
<dbReference type="InterPro" id="IPR036249">
    <property type="entry name" value="Thioredoxin-like_sf"/>
</dbReference>
<dbReference type="InterPro" id="IPR013766">
    <property type="entry name" value="Thioredoxin_domain"/>
</dbReference>
<evidence type="ECO:0000256" key="2">
    <source>
        <dbReference type="ARBA" id="ARBA00022729"/>
    </source>
</evidence>
<gene>
    <name evidence="5" type="ORF">AW171_hschr84929</name>
</gene>
<feature type="domain" description="Thioredoxin" evidence="4">
    <location>
        <begin position="13"/>
        <end position="140"/>
    </location>
</feature>
<dbReference type="Gene3D" id="3.40.30.10">
    <property type="entry name" value="Glutaredoxin"/>
    <property type="match status" value="1"/>
</dbReference>
<evidence type="ECO:0000313" key="6">
    <source>
        <dbReference type="Proteomes" id="UP000243052"/>
    </source>
</evidence>
<evidence type="ECO:0000256" key="3">
    <source>
        <dbReference type="SAM" id="SignalP"/>
    </source>
</evidence>
<comment type="similarity">
    <text evidence="1">Belongs to the protein disulfide isomerase family.</text>
</comment>
<dbReference type="Proteomes" id="UP000243052">
    <property type="component" value="Chromosome viii"/>
</dbReference>
<accession>A0A0X8HWQ2</accession>
<dbReference type="GO" id="GO:0006457">
    <property type="term" value="P:protein folding"/>
    <property type="evidence" value="ECO:0007669"/>
    <property type="project" value="TreeGrafter"/>
</dbReference>
<dbReference type="AlphaFoldDB" id="A0A0X8HWQ2"/>
<dbReference type="PROSITE" id="PS51352">
    <property type="entry name" value="THIOREDOXIN_2"/>
    <property type="match status" value="1"/>
</dbReference>
<proteinExistence type="inferred from homology"/>
<evidence type="ECO:0000313" key="5">
    <source>
        <dbReference type="EMBL" id="AMD22870.1"/>
    </source>
</evidence>
<evidence type="ECO:0000256" key="1">
    <source>
        <dbReference type="ARBA" id="ARBA00006347"/>
    </source>
</evidence>
<dbReference type="GO" id="GO:0003756">
    <property type="term" value="F:protein disulfide isomerase activity"/>
    <property type="evidence" value="ECO:0007669"/>
    <property type="project" value="TreeGrafter"/>
</dbReference>
<keyword evidence="6" id="KW-1185">Reference proteome</keyword>
<dbReference type="InterPro" id="IPR051063">
    <property type="entry name" value="PDI"/>
</dbReference>
<name>A0A0X8HWQ2_9SACH</name>
<dbReference type="STRING" id="45286.A0A0X8HWQ2"/>
<dbReference type="GeneID" id="28726235"/>
<feature type="chain" id="PRO_5007066989" evidence="3">
    <location>
        <begin position="20"/>
        <end position="264"/>
    </location>
</feature>
<dbReference type="RefSeq" id="XP_017989866.1">
    <property type="nucleotide sequence ID" value="XM_018134377.1"/>
</dbReference>
<feature type="signal peptide" evidence="3">
    <location>
        <begin position="1"/>
        <end position="19"/>
    </location>
</feature>
<dbReference type="EMBL" id="CP014248">
    <property type="protein sequence ID" value="AMD22870.1"/>
    <property type="molecule type" value="Genomic_DNA"/>
</dbReference>
<dbReference type="OrthoDB" id="10264505at2759"/>
<dbReference type="GO" id="GO:0005783">
    <property type="term" value="C:endoplasmic reticulum"/>
    <property type="evidence" value="ECO:0007669"/>
    <property type="project" value="TreeGrafter"/>
</dbReference>
<dbReference type="PANTHER" id="PTHR45672">
    <property type="entry name" value="PROTEIN DISULFIDE-ISOMERASE C17H9.14C-RELATED"/>
    <property type="match status" value="1"/>
</dbReference>
<evidence type="ECO:0000259" key="4">
    <source>
        <dbReference type="PROSITE" id="PS51352"/>
    </source>
</evidence>
<dbReference type="Pfam" id="PF00085">
    <property type="entry name" value="Thioredoxin"/>
    <property type="match status" value="1"/>
</dbReference>